<reference evidence="1 2" key="1">
    <citation type="journal article" date="2018" name="Sci. Rep.">
        <title>Rhizobium tumorigenes sp. nov., a novel plant tumorigenic bacterium isolated from cane gall tumors on thornless blackberry.</title>
        <authorList>
            <person name="Kuzmanovi N."/>
            <person name="Smalla K."/>
            <person name="Gronow S."/>
            <person name="PuBawska J."/>
        </authorList>
    </citation>
    <scope>NUCLEOTIDE SEQUENCE [LARGE SCALE GENOMIC DNA]</scope>
    <source>
        <strain evidence="1 2">1078</strain>
    </source>
</reference>
<dbReference type="KEGG" id="rtu:PR017_23685"/>
<dbReference type="EMBL" id="CP117258">
    <property type="protein sequence ID" value="WFR98705.1"/>
    <property type="molecule type" value="Genomic_DNA"/>
</dbReference>
<gene>
    <name evidence="1" type="ORF">PR017_23685</name>
</gene>
<dbReference type="Proteomes" id="UP000249499">
    <property type="component" value="Plasmid unnamed1"/>
</dbReference>
<keyword evidence="1" id="KW-0614">Plasmid</keyword>
<organism evidence="1 2">
    <name type="scientific">Rhizobium tumorigenes</name>
    <dbReference type="NCBI Taxonomy" id="2041385"/>
    <lineage>
        <taxon>Bacteria</taxon>
        <taxon>Pseudomonadati</taxon>
        <taxon>Pseudomonadota</taxon>
        <taxon>Alphaproteobacteria</taxon>
        <taxon>Hyphomicrobiales</taxon>
        <taxon>Rhizobiaceae</taxon>
        <taxon>Rhizobium/Agrobacterium group</taxon>
        <taxon>Rhizobium</taxon>
    </lineage>
</organism>
<evidence type="ECO:0000313" key="1">
    <source>
        <dbReference type="EMBL" id="WFR98705.1"/>
    </source>
</evidence>
<evidence type="ECO:0000313" key="2">
    <source>
        <dbReference type="Proteomes" id="UP000249499"/>
    </source>
</evidence>
<dbReference type="RefSeq" id="WP_133255638.1">
    <property type="nucleotide sequence ID" value="NZ_CP117258.1"/>
</dbReference>
<proteinExistence type="predicted"/>
<dbReference type="SUPFAM" id="SSF46785">
    <property type="entry name" value="Winged helix' DNA-binding domain"/>
    <property type="match status" value="1"/>
</dbReference>
<dbReference type="InterPro" id="IPR036390">
    <property type="entry name" value="WH_DNA-bd_sf"/>
</dbReference>
<accession>A0AAF1KAJ1</accession>
<sequence>MTLNFRLKSRGDAAELTAANHLPQPPTAEQIREREIAIERSMLELLDLLSPTIAGDAHDAAMIALGASAAVFVEPLSRHEVQTLGCALYMEKRGSAFTYHDILRLTDRFSGKAMNLTMVYRTIERLIDRGMLVQEDVVTDESERSRRYVIHGLGREAFRMAVLNSKVLAKAKSYAAA</sequence>
<name>A0AAF1KAJ1_9HYPH</name>
<reference evidence="2" key="2">
    <citation type="journal article" date="2023" name="MicrobiologyOpen">
        <title>Genomics of the tumorigenes clade of the family Rhizobiaceae and description of Rhizobium rhododendri sp. nov.</title>
        <authorList>
            <person name="Kuzmanovic N."/>
            <person name="diCenzo G.C."/>
            <person name="Bunk B."/>
            <person name="Sproeer C."/>
            <person name="Fruehling A."/>
            <person name="Neumann-Schaal M."/>
            <person name="Overmann J."/>
            <person name="Smalla K."/>
        </authorList>
    </citation>
    <scope>NUCLEOTIDE SEQUENCE [LARGE SCALE GENOMIC DNA]</scope>
    <source>
        <strain evidence="2">1078</strain>
        <plasmid evidence="2">unnamed1</plasmid>
    </source>
</reference>
<protein>
    <submittedName>
        <fullName evidence="1">Uncharacterized protein</fullName>
    </submittedName>
</protein>
<geneLocation type="plasmid" evidence="1 2">
    <name>unnamed1</name>
</geneLocation>
<keyword evidence="2" id="KW-1185">Reference proteome</keyword>
<dbReference type="AlphaFoldDB" id="A0AAF1KAJ1"/>